<accession>A0A2I4HPS3</accession>
<dbReference type="Gramene" id="Jr13_06930_p1">
    <property type="protein sequence ID" value="cds.Jr13_06930_p1"/>
    <property type="gene ID" value="Jr13_06930"/>
</dbReference>
<evidence type="ECO:0000313" key="2">
    <source>
        <dbReference type="RefSeq" id="XP_018858122.1"/>
    </source>
</evidence>
<gene>
    <name evidence="2" type="primary">LOC109020160</name>
</gene>
<dbReference type="PANTHER" id="PTHR33122">
    <property type="entry name" value="LIPID BINDING PROTEIN-RELATED"/>
    <property type="match status" value="1"/>
</dbReference>
<dbReference type="SMART" id="SM00499">
    <property type="entry name" value="AAI"/>
    <property type="match status" value="1"/>
</dbReference>
<dbReference type="STRING" id="51240.A0A2I4HPS3"/>
<organism evidence="1 2">
    <name type="scientific">Juglans regia</name>
    <name type="common">English walnut</name>
    <dbReference type="NCBI Taxonomy" id="51240"/>
    <lineage>
        <taxon>Eukaryota</taxon>
        <taxon>Viridiplantae</taxon>
        <taxon>Streptophyta</taxon>
        <taxon>Embryophyta</taxon>
        <taxon>Tracheophyta</taxon>
        <taxon>Spermatophyta</taxon>
        <taxon>Magnoliopsida</taxon>
        <taxon>eudicotyledons</taxon>
        <taxon>Gunneridae</taxon>
        <taxon>Pentapetalae</taxon>
        <taxon>rosids</taxon>
        <taxon>fabids</taxon>
        <taxon>Fagales</taxon>
        <taxon>Juglandaceae</taxon>
        <taxon>Juglans</taxon>
    </lineage>
</organism>
<dbReference type="InterPro" id="IPR044741">
    <property type="entry name" value="NsLTP-like"/>
</dbReference>
<dbReference type="GeneID" id="109020160"/>
<dbReference type="CDD" id="cd04660">
    <property type="entry name" value="nsLTP_like"/>
    <property type="match status" value="1"/>
</dbReference>
<dbReference type="InterPro" id="IPR036312">
    <property type="entry name" value="Bifun_inhib/LTP/seed_sf"/>
</dbReference>
<keyword evidence="1" id="KW-1185">Reference proteome</keyword>
<dbReference type="FunCoup" id="A0A2I4HPS3">
    <property type="interactions" value="365"/>
</dbReference>
<dbReference type="OrthoDB" id="643149at2759"/>
<dbReference type="RefSeq" id="XP_018858122.1">
    <property type="nucleotide sequence ID" value="XM_019002577.1"/>
</dbReference>
<reference evidence="2" key="1">
    <citation type="submission" date="2025-08" db="UniProtKB">
        <authorList>
            <consortium name="RefSeq"/>
        </authorList>
    </citation>
    <scope>IDENTIFICATION</scope>
    <source>
        <tissue evidence="2">Leaves</tissue>
    </source>
</reference>
<proteinExistence type="predicted"/>
<dbReference type="KEGG" id="jre:109020160"/>
<dbReference type="InterPro" id="IPR039265">
    <property type="entry name" value="DIR1-like"/>
</dbReference>
<dbReference type="AlphaFoldDB" id="A0A2I4HPS3"/>
<dbReference type="PANTHER" id="PTHR33122:SF36">
    <property type="entry name" value="LIPID TRANSFER PROTEIN"/>
    <property type="match status" value="1"/>
</dbReference>
<dbReference type="Gene3D" id="1.10.110.10">
    <property type="entry name" value="Plant lipid-transfer and hydrophobic proteins"/>
    <property type="match status" value="1"/>
</dbReference>
<dbReference type="SUPFAM" id="SSF47699">
    <property type="entry name" value="Bifunctional inhibitor/lipid-transfer protein/seed storage 2S albumin"/>
    <property type="match status" value="1"/>
</dbReference>
<evidence type="ECO:0000313" key="1">
    <source>
        <dbReference type="Proteomes" id="UP000235220"/>
    </source>
</evidence>
<dbReference type="GO" id="GO:0009627">
    <property type="term" value="P:systemic acquired resistance"/>
    <property type="evidence" value="ECO:0007669"/>
    <property type="project" value="InterPro"/>
</dbReference>
<dbReference type="Pfam" id="PF14368">
    <property type="entry name" value="LTP_2"/>
    <property type="match status" value="1"/>
</dbReference>
<dbReference type="GO" id="GO:0005504">
    <property type="term" value="F:fatty acid binding"/>
    <property type="evidence" value="ECO:0007669"/>
    <property type="project" value="InterPro"/>
</dbReference>
<name>A0A2I4HPS3_JUGRE</name>
<dbReference type="InterPro" id="IPR016140">
    <property type="entry name" value="Bifunc_inhib/LTP/seed_store"/>
</dbReference>
<protein>
    <submittedName>
        <fullName evidence="2">Lipid-transfer protein DIR1</fullName>
    </submittedName>
</protein>
<sequence length="110" mass="12044">MEGGYKRLVFVALMFVFMVMMMGSESTIMLANGQTLCRMTKEGLKACEPSVSGLFPVPPSAACCSALSNADMQCLCLFKNSRLFNLYGIDPNLAFELPAKCNLPQFHCSN</sequence>
<dbReference type="Proteomes" id="UP000235220">
    <property type="component" value="Chromosome 13"/>
</dbReference>